<dbReference type="Gene3D" id="1.25.40.20">
    <property type="entry name" value="Ankyrin repeat-containing domain"/>
    <property type="match status" value="3"/>
</dbReference>
<proteinExistence type="predicted"/>
<dbReference type="EMBL" id="SPIA01000003">
    <property type="protein sequence ID" value="TFH67582.1"/>
    <property type="molecule type" value="Genomic_DNA"/>
</dbReference>
<dbReference type="InterPro" id="IPR036770">
    <property type="entry name" value="Ankyrin_rpt-contain_sf"/>
</dbReference>
<comment type="caution">
    <text evidence="4">The sequence shown here is derived from an EMBL/GenBank/DDBJ whole genome shotgun (WGS) entry which is preliminary data.</text>
</comment>
<evidence type="ECO:0000256" key="3">
    <source>
        <dbReference type="PROSITE-ProRule" id="PRU00023"/>
    </source>
</evidence>
<accession>A0A4Y8UGT2</accession>
<evidence type="ECO:0000313" key="5">
    <source>
        <dbReference type="Proteomes" id="UP000298133"/>
    </source>
</evidence>
<feature type="repeat" description="ANK" evidence="3">
    <location>
        <begin position="224"/>
        <end position="256"/>
    </location>
</feature>
<dbReference type="Proteomes" id="UP000298133">
    <property type="component" value="Unassembled WGS sequence"/>
</dbReference>
<dbReference type="SUPFAM" id="SSF81901">
    <property type="entry name" value="HCP-like"/>
    <property type="match status" value="1"/>
</dbReference>
<dbReference type="InterPro" id="IPR002110">
    <property type="entry name" value="Ankyrin_rpt"/>
</dbReference>
<keyword evidence="2 3" id="KW-0040">ANK repeat</keyword>
<sequence>MAIAKQQKAKLSSWRQLAVLALFPALFIDMSRAEDVDTTQLEEAIFLIRQRQFVPAVKLLTPLANQGNNDARFRLAALYQRGSGVTKSLQHAFELLNKACQHQHPASCKELSRYYEYGRGTNQSISAALQTLEKAAAAGATVAERDLRRLREQLKKTYTIDELQVMIVQQQTETFKTALTNQPLFYQQLLTSGHSLLSYAISNKEIWAVELLLQQSDPNLLTGFGQPPLTIAVLAQSPAAVGMLAAQGANINGRDSLGNCPLHHAVRIAGEEIINLLLQLGANPNCRNNAENSPFDLTAESDRAIRQLLSQYGAKKTTAVKQAYISEIERNNTALEALDALDDTPYAQWQPLNVAAWLGSSAVVERLIDSATETGFAQAFVNQTDSTGFTPLMRAAMRGHSDVVAILLNYGASVMTVDPQGLTAFDHALRTDSLATITLLLQKTEQSSNQSLLRLLQHAAVIGSDDVLLAIIRQAQPLSRDFDSSELSVLLNTMASQQRVKSATALLQSLPKHAEKQTLSVILNKKDSLQRSTLWWLLHYRFIETALLFHQAGSELGQADHQGVTPLHLLAAVANEQQLQQFEITEAIINDTDQLGSTALMEAAQVGNVAAIIWLLEQGADVGMRNTQSLTALMIAARNGHIDAAKILIASGANPSKRNKEGLNAAALAARAGFDSLSQYLHSL</sequence>
<dbReference type="Pfam" id="PF08238">
    <property type="entry name" value="Sel1"/>
    <property type="match status" value="2"/>
</dbReference>
<protein>
    <submittedName>
        <fullName evidence="4">Uncharacterized protein</fullName>
    </submittedName>
</protein>
<dbReference type="SMART" id="SM00248">
    <property type="entry name" value="ANK"/>
    <property type="match status" value="8"/>
</dbReference>
<dbReference type="PANTHER" id="PTHR24171:SF8">
    <property type="entry name" value="BRCA1-ASSOCIATED RING DOMAIN PROTEIN 1"/>
    <property type="match status" value="1"/>
</dbReference>
<keyword evidence="1" id="KW-0677">Repeat</keyword>
<dbReference type="PROSITE" id="PS50297">
    <property type="entry name" value="ANK_REP_REGION"/>
    <property type="match status" value="4"/>
</dbReference>
<name>A0A4Y8UGT2_9GAMM</name>
<evidence type="ECO:0000313" key="4">
    <source>
        <dbReference type="EMBL" id="TFH67582.1"/>
    </source>
</evidence>
<dbReference type="Gene3D" id="1.25.40.10">
    <property type="entry name" value="Tetratricopeptide repeat domain"/>
    <property type="match status" value="1"/>
</dbReference>
<dbReference type="OrthoDB" id="6329794at2"/>
<dbReference type="AlphaFoldDB" id="A0A4Y8UGT2"/>
<dbReference type="PROSITE" id="PS50088">
    <property type="entry name" value="ANK_REPEAT"/>
    <property type="match status" value="5"/>
</dbReference>
<feature type="repeat" description="ANK" evidence="3">
    <location>
        <begin position="387"/>
        <end position="419"/>
    </location>
</feature>
<feature type="repeat" description="ANK" evidence="3">
    <location>
        <begin position="628"/>
        <end position="660"/>
    </location>
</feature>
<evidence type="ECO:0000256" key="2">
    <source>
        <dbReference type="ARBA" id="ARBA00023043"/>
    </source>
</evidence>
<feature type="repeat" description="ANK" evidence="3">
    <location>
        <begin position="257"/>
        <end position="289"/>
    </location>
</feature>
<dbReference type="Pfam" id="PF12796">
    <property type="entry name" value="Ank_2"/>
    <property type="match status" value="3"/>
</dbReference>
<dbReference type="GO" id="GO:0004842">
    <property type="term" value="F:ubiquitin-protein transferase activity"/>
    <property type="evidence" value="ECO:0007669"/>
    <property type="project" value="TreeGrafter"/>
</dbReference>
<dbReference type="InterPro" id="IPR011990">
    <property type="entry name" value="TPR-like_helical_dom_sf"/>
</dbReference>
<dbReference type="PANTHER" id="PTHR24171">
    <property type="entry name" value="ANKYRIN REPEAT DOMAIN-CONTAINING PROTEIN 39-RELATED"/>
    <property type="match status" value="1"/>
</dbReference>
<evidence type="ECO:0000256" key="1">
    <source>
        <dbReference type="ARBA" id="ARBA00022737"/>
    </source>
</evidence>
<keyword evidence="5" id="KW-1185">Reference proteome</keyword>
<reference evidence="4 5" key="1">
    <citation type="submission" date="2019-03" db="EMBL/GenBank/DDBJ databases">
        <title>Draft genome of Gammaproteobacteria bacterium LSUCC0057, a member of the SAR92 clade.</title>
        <authorList>
            <person name="Lanclos V.C."/>
            <person name="Doiron C."/>
            <person name="Henson M.W."/>
            <person name="Thrash J.C."/>
        </authorList>
    </citation>
    <scope>NUCLEOTIDE SEQUENCE [LARGE SCALE GENOMIC DNA]</scope>
    <source>
        <strain evidence="4 5">LSUCC0057</strain>
    </source>
</reference>
<dbReference type="SUPFAM" id="SSF48403">
    <property type="entry name" value="Ankyrin repeat"/>
    <property type="match status" value="2"/>
</dbReference>
<dbReference type="InterPro" id="IPR006597">
    <property type="entry name" value="Sel1-like"/>
</dbReference>
<organism evidence="4 5">
    <name type="scientific">Gammaproteobacteria bacterium LSUCC0057</name>
    <dbReference type="NCBI Taxonomy" id="2559237"/>
    <lineage>
        <taxon>Bacteria</taxon>
        <taxon>Pseudomonadati</taxon>
        <taxon>Pseudomonadota</taxon>
        <taxon>Gammaproteobacteria</taxon>
        <taxon>Cellvibrionales</taxon>
        <taxon>Porticoccaceae</taxon>
        <taxon>SAR92 clade</taxon>
    </lineage>
</organism>
<gene>
    <name evidence="4" type="ORF">E3W66_08950</name>
</gene>
<feature type="repeat" description="ANK" evidence="3">
    <location>
        <begin position="595"/>
        <end position="627"/>
    </location>
</feature>
<dbReference type="SMART" id="SM00671">
    <property type="entry name" value="SEL1"/>
    <property type="match status" value="2"/>
</dbReference>
<dbReference type="GO" id="GO:0085020">
    <property type="term" value="P:protein K6-linked ubiquitination"/>
    <property type="evidence" value="ECO:0007669"/>
    <property type="project" value="TreeGrafter"/>
</dbReference>